<evidence type="ECO:0000313" key="2">
    <source>
        <dbReference type="EMBL" id="SEO48174.1"/>
    </source>
</evidence>
<accession>A0A1H8Q2L9</accession>
<reference evidence="2 3" key="1">
    <citation type="submission" date="2016-10" db="EMBL/GenBank/DDBJ databases">
        <authorList>
            <person name="de Groot N.N."/>
        </authorList>
    </citation>
    <scope>NUCLEOTIDE SEQUENCE [LARGE SCALE GENOMIC DNA]</scope>
    <source>
        <strain evidence="2 3">CGMCC 1.6291</strain>
    </source>
</reference>
<dbReference type="AlphaFoldDB" id="A0A1H8Q2L9"/>
<dbReference type="STRING" id="406100.SAMN04488052_101298"/>
<dbReference type="GO" id="GO:0003677">
    <property type="term" value="F:DNA binding"/>
    <property type="evidence" value="ECO:0007669"/>
    <property type="project" value="UniProtKB-KW"/>
</dbReference>
<dbReference type="SMART" id="SM00530">
    <property type="entry name" value="HTH_XRE"/>
    <property type="match status" value="1"/>
</dbReference>
<protein>
    <submittedName>
        <fullName evidence="2">Cro/C1-type HTH DNA-binding domain-containing protein</fullName>
    </submittedName>
</protein>
<feature type="domain" description="HTH cro/C1-type" evidence="1">
    <location>
        <begin position="13"/>
        <end position="67"/>
    </location>
</feature>
<dbReference type="SUPFAM" id="SSF47413">
    <property type="entry name" value="lambda repressor-like DNA-binding domains"/>
    <property type="match status" value="1"/>
</dbReference>
<gene>
    <name evidence="2" type="ORF">SAMN04488052_101298</name>
</gene>
<dbReference type="Proteomes" id="UP000199657">
    <property type="component" value="Unassembled WGS sequence"/>
</dbReference>
<evidence type="ECO:0000259" key="1">
    <source>
        <dbReference type="SMART" id="SM00530"/>
    </source>
</evidence>
<dbReference type="OrthoDB" id="5298444at2"/>
<dbReference type="InterPro" id="IPR001387">
    <property type="entry name" value="Cro/C1-type_HTH"/>
</dbReference>
<keyword evidence="2" id="KW-0238">DNA-binding</keyword>
<sequence length="249" mass="28250">MSPTPQTSLLINTLKRALKTHGVTYAHVADALDLSEASVKRLFSEESFSLQRLETVSNLAGLSLTELSQMVEDGAGEIRQLSAAQEQALADEPRLLLVFYLLLNRYTLADIITDYDLEELDCIRLMTRLDRMGLIELQPGNRARLLTSRFLTWRENGPIRAFFDQHVRGEFFDSAFDTPPESLQFVSGMLSQASLRVMERKLNTLAKEFNELARLDSGLPLDERHGCSVMLAQRVWAFSMFSRYARKQG</sequence>
<dbReference type="RefSeq" id="WP_091639315.1">
    <property type="nucleotide sequence ID" value="NZ_FOEG01000001.1"/>
</dbReference>
<proteinExistence type="predicted"/>
<keyword evidence="3" id="KW-1185">Reference proteome</keyword>
<name>A0A1H8Q2L9_9GAMM</name>
<organism evidence="2 3">
    <name type="scientific">Aquisalimonas asiatica</name>
    <dbReference type="NCBI Taxonomy" id="406100"/>
    <lineage>
        <taxon>Bacteria</taxon>
        <taxon>Pseudomonadati</taxon>
        <taxon>Pseudomonadota</taxon>
        <taxon>Gammaproteobacteria</taxon>
        <taxon>Chromatiales</taxon>
        <taxon>Ectothiorhodospiraceae</taxon>
        <taxon>Aquisalimonas</taxon>
    </lineage>
</organism>
<dbReference type="EMBL" id="FOEG01000001">
    <property type="protein sequence ID" value="SEO48174.1"/>
    <property type="molecule type" value="Genomic_DNA"/>
</dbReference>
<evidence type="ECO:0000313" key="3">
    <source>
        <dbReference type="Proteomes" id="UP000199657"/>
    </source>
</evidence>
<dbReference type="Pfam" id="PF13443">
    <property type="entry name" value="HTH_26"/>
    <property type="match status" value="1"/>
</dbReference>
<dbReference type="InterPro" id="IPR010982">
    <property type="entry name" value="Lambda_DNA-bd_dom_sf"/>
</dbReference>